<name>A0A4Q9NI91_9APHY</name>
<evidence type="ECO:0000313" key="3">
    <source>
        <dbReference type="Proteomes" id="UP000292082"/>
    </source>
</evidence>
<sequence length="159" mass="17209">MLMLLLNLPCGMQRTLQMAYMTCFQAKSSGKTATFSSMVVVTFFDPGITRIGNLIQPLVSMMKWKTLPSGRRRTPHTTSSNRSTAAPTRRSCDGDFAHARSPHPNELFTILSLLRGKGSTNCVVSCHSPSPGEHSCTLIDAPPLKLCVDISAPPCLAVS</sequence>
<feature type="compositionally biased region" description="Polar residues" evidence="1">
    <location>
        <begin position="76"/>
        <end position="86"/>
    </location>
</feature>
<gene>
    <name evidence="2" type="ORF">BD310DRAFT_941823</name>
</gene>
<keyword evidence="3" id="KW-1185">Reference proteome</keyword>
<dbReference type="EMBL" id="ML145295">
    <property type="protein sequence ID" value="TBU51666.1"/>
    <property type="molecule type" value="Genomic_DNA"/>
</dbReference>
<feature type="region of interest" description="Disordered" evidence="1">
    <location>
        <begin position="67"/>
        <end position="91"/>
    </location>
</feature>
<dbReference type="Proteomes" id="UP000292082">
    <property type="component" value="Unassembled WGS sequence"/>
</dbReference>
<accession>A0A4Q9NI91</accession>
<proteinExistence type="predicted"/>
<organism evidence="2 3">
    <name type="scientific">Dichomitus squalens</name>
    <dbReference type="NCBI Taxonomy" id="114155"/>
    <lineage>
        <taxon>Eukaryota</taxon>
        <taxon>Fungi</taxon>
        <taxon>Dikarya</taxon>
        <taxon>Basidiomycota</taxon>
        <taxon>Agaricomycotina</taxon>
        <taxon>Agaricomycetes</taxon>
        <taxon>Polyporales</taxon>
        <taxon>Polyporaceae</taxon>
        <taxon>Dichomitus</taxon>
    </lineage>
</organism>
<protein>
    <submittedName>
        <fullName evidence="2">Uncharacterized protein</fullName>
    </submittedName>
</protein>
<reference evidence="2 3" key="1">
    <citation type="submission" date="2019-01" db="EMBL/GenBank/DDBJ databases">
        <title>Draft genome sequences of three monokaryotic isolates of the white-rot basidiomycete fungus Dichomitus squalens.</title>
        <authorList>
            <consortium name="DOE Joint Genome Institute"/>
            <person name="Lopez S.C."/>
            <person name="Andreopoulos B."/>
            <person name="Pangilinan J."/>
            <person name="Lipzen A."/>
            <person name="Riley R."/>
            <person name="Ahrendt S."/>
            <person name="Ng V."/>
            <person name="Barry K."/>
            <person name="Daum C."/>
            <person name="Grigoriev I.V."/>
            <person name="Hilden K.S."/>
            <person name="Makela M.R."/>
            <person name="de Vries R.P."/>
        </authorList>
    </citation>
    <scope>NUCLEOTIDE SEQUENCE [LARGE SCALE GENOMIC DNA]</scope>
    <source>
        <strain evidence="2 3">CBS 464.89</strain>
    </source>
</reference>
<evidence type="ECO:0000313" key="2">
    <source>
        <dbReference type="EMBL" id="TBU51666.1"/>
    </source>
</evidence>
<evidence type="ECO:0000256" key="1">
    <source>
        <dbReference type="SAM" id="MobiDB-lite"/>
    </source>
</evidence>
<dbReference type="AlphaFoldDB" id="A0A4Q9NI91"/>